<sequence length="43" mass="5056">MWTKVPFANWNLMKLRSSSSRMLLRTVIGLNSLWVCLAFHSFI</sequence>
<keyword evidence="3" id="KW-1185">Reference proteome</keyword>
<evidence type="ECO:0000313" key="3">
    <source>
        <dbReference type="Proteomes" id="UP000593574"/>
    </source>
</evidence>
<evidence type="ECO:0000313" key="2">
    <source>
        <dbReference type="EMBL" id="MBA0717014.1"/>
    </source>
</evidence>
<keyword evidence="1" id="KW-0812">Transmembrane</keyword>
<dbReference type="EMBL" id="JABEZV010000008">
    <property type="protein sequence ID" value="MBA0717014.1"/>
    <property type="molecule type" value="Genomic_DNA"/>
</dbReference>
<keyword evidence="1" id="KW-0472">Membrane</keyword>
<comment type="caution">
    <text evidence="2">The sequence shown here is derived from an EMBL/GenBank/DDBJ whole genome shotgun (WGS) entry which is preliminary data.</text>
</comment>
<proteinExistence type="predicted"/>
<reference evidence="2 3" key="1">
    <citation type="journal article" date="2019" name="Genome Biol. Evol.">
        <title>Insights into the evolution of the New World diploid cottons (Gossypium, subgenus Houzingenia) based on genome sequencing.</title>
        <authorList>
            <person name="Grover C.E."/>
            <person name="Arick M.A. 2nd"/>
            <person name="Thrash A."/>
            <person name="Conover J.L."/>
            <person name="Sanders W.S."/>
            <person name="Peterson D.G."/>
            <person name="Frelichowski J.E."/>
            <person name="Scheffler J.A."/>
            <person name="Scheffler B.E."/>
            <person name="Wendel J.F."/>
        </authorList>
    </citation>
    <scope>NUCLEOTIDE SEQUENCE [LARGE SCALE GENOMIC DNA]</scope>
    <source>
        <strain evidence="2">4</strain>
        <tissue evidence="2">Leaf</tissue>
    </source>
</reference>
<organism evidence="2 3">
    <name type="scientific">Gossypium laxum</name>
    <dbReference type="NCBI Taxonomy" id="34288"/>
    <lineage>
        <taxon>Eukaryota</taxon>
        <taxon>Viridiplantae</taxon>
        <taxon>Streptophyta</taxon>
        <taxon>Embryophyta</taxon>
        <taxon>Tracheophyta</taxon>
        <taxon>Spermatophyta</taxon>
        <taxon>Magnoliopsida</taxon>
        <taxon>eudicotyledons</taxon>
        <taxon>Gunneridae</taxon>
        <taxon>Pentapetalae</taxon>
        <taxon>rosids</taxon>
        <taxon>malvids</taxon>
        <taxon>Malvales</taxon>
        <taxon>Malvaceae</taxon>
        <taxon>Malvoideae</taxon>
        <taxon>Gossypium</taxon>
    </lineage>
</organism>
<keyword evidence="1" id="KW-1133">Transmembrane helix</keyword>
<gene>
    <name evidence="2" type="ORF">Golax_004861</name>
</gene>
<evidence type="ECO:0000256" key="1">
    <source>
        <dbReference type="SAM" id="Phobius"/>
    </source>
</evidence>
<protein>
    <submittedName>
        <fullName evidence="2">Uncharacterized protein</fullName>
    </submittedName>
</protein>
<accession>A0A7J9A0D1</accession>
<feature type="transmembrane region" description="Helical" evidence="1">
    <location>
        <begin position="22"/>
        <end position="42"/>
    </location>
</feature>
<dbReference type="Proteomes" id="UP000593574">
    <property type="component" value="Unassembled WGS sequence"/>
</dbReference>
<dbReference type="AlphaFoldDB" id="A0A7J9A0D1"/>
<name>A0A7J9A0D1_9ROSI</name>